<comment type="caution">
    <text evidence="1">The sequence shown here is derived from an EMBL/GenBank/DDBJ whole genome shotgun (WGS) entry which is preliminary data.</text>
</comment>
<protein>
    <submittedName>
        <fullName evidence="1">Uncharacterized protein</fullName>
    </submittedName>
</protein>
<proteinExistence type="predicted"/>
<dbReference type="Proteomes" id="UP001066276">
    <property type="component" value="Chromosome 7"/>
</dbReference>
<evidence type="ECO:0000313" key="1">
    <source>
        <dbReference type="EMBL" id="KAJ1126456.1"/>
    </source>
</evidence>
<reference evidence="1" key="1">
    <citation type="journal article" date="2022" name="bioRxiv">
        <title>Sequencing and chromosome-scale assembly of the giantPleurodeles waltlgenome.</title>
        <authorList>
            <person name="Brown T."/>
            <person name="Elewa A."/>
            <person name="Iarovenko S."/>
            <person name="Subramanian E."/>
            <person name="Araus A.J."/>
            <person name="Petzold A."/>
            <person name="Susuki M."/>
            <person name="Suzuki K.-i.T."/>
            <person name="Hayashi T."/>
            <person name="Toyoda A."/>
            <person name="Oliveira C."/>
            <person name="Osipova E."/>
            <person name="Leigh N.D."/>
            <person name="Simon A."/>
            <person name="Yun M.H."/>
        </authorList>
    </citation>
    <scope>NUCLEOTIDE SEQUENCE</scope>
    <source>
        <strain evidence="1">20211129_DDA</strain>
        <tissue evidence="1">Liver</tissue>
    </source>
</reference>
<accession>A0AAV7PDQ8</accession>
<evidence type="ECO:0000313" key="2">
    <source>
        <dbReference type="Proteomes" id="UP001066276"/>
    </source>
</evidence>
<keyword evidence="2" id="KW-1185">Reference proteome</keyword>
<dbReference type="AlphaFoldDB" id="A0AAV7PDQ8"/>
<gene>
    <name evidence="1" type="ORF">NDU88_004863</name>
</gene>
<organism evidence="1 2">
    <name type="scientific">Pleurodeles waltl</name>
    <name type="common">Iberian ribbed newt</name>
    <dbReference type="NCBI Taxonomy" id="8319"/>
    <lineage>
        <taxon>Eukaryota</taxon>
        <taxon>Metazoa</taxon>
        <taxon>Chordata</taxon>
        <taxon>Craniata</taxon>
        <taxon>Vertebrata</taxon>
        <taxon>Euteleostomi</taxon>
        <taxon>Amphibia</taxon>
        <taxon>Batrachia</taxon>
        <taxon>Caudata</taxon>
        <taxon>Salamandroidea</taxon>
        <taxon>Salamandridae</taxon>
        <taxon>Pleurodelinae</taxon>
        <taxon>Pleurodeles</taxon>
    </lineage>
</organism>
<sequence>MAHSGCGHWAAPAYALMDDKHLLLIGAQSLQMVYCRTALSTAVERDAVQRPNASSAWQRRCRLALKSGLPCSHGIWGCGTGALKQTVEMLSAVLKRDLPRRDGP</sequence>
<name>A0AAV7PDQ8_PLEWA</name>
<dbReference type="EMBL" id="JANPWB010000011">
    <property type="protein sequence ID" value="KAJ1126456.1"/>
    <property type="molecule type" value="Genomic_DNA"/>
</dbReference>